<reference evidence="1 2" key="1">
    <citation type="submission" date="2023-12" db="EMBL/GenBank/DDBJ databases">
        <title>the genome sequence of Hyalangium sp. s54d21.</title>
        <authorList>
            <person name="Zhang X."/>
        </authorList>
    </citation>
    <scope>NUCLEOTIDE SEQUENCE [LARGE SCALE GENOMIC DNA]</scope>
    <source>
        <strain evidence="2">s54d21</strain>
    </source>
</reference>
<sequence length="250" mass="27684">MRLKDAQALVDRCFAGVAHGAPRLHEPEDPRFSERPSAVWLEYRWYVHERGLAELFLKWPRVPVAQCPEAEISVVRVHLLGDSPELATRARGLLEGGTPSQERILGLFGGDGVERECVSLGATSVTLEHWAKAGPRELLDAERFLALSGTLSSPDSTPEERHEAVQRISDERSERVVAVLLGLLEQRSSLMALRVLSEWGVTQAREPLRRALEAVAPDNPADLWALTALDRRLEAWEAVARLGGEGISPR</sequence>
<comment type="caution">
    <text evidence="1">The sequence shown here is derived from an EMBL/GenBank/DDBJ whole genome shotgun (WGS) entry which is preliminary data.</text>
</comment>
<dbReference type="RefSeq" id="WP_321550232.1">
    <property type="nucleotide sequence ID" value="NZ_JAXIVS010000015.1"/>
</dbReference>
<gene>
    <name evidence="1" type="ORF">SYV04_34325</name>
</gene>
<protein>
    <recommendedName>
        <fullName evidence="3">HEAT repeat domain-containing protein</fullName>
    </recommendedName>
</protein>
<dbReference type="EMBL" id="JAXIVS010000015">
    <property type="protein sequence ID" value="MDY7231519.1"/>
    <property type="molecule type" value="Genomic_DNA"/>
</dbReference>
<name>A0ABU5HEG9_9BACT</name>
<evidence type="ECO:0000313" key="1">
    <source>
        <dbReference type="EMBL" id="MDY7231519.1"/>
    </source>
</evidence>
<evidence type="ECO:0008006" key="3">
    <source>
        <dbReference type="Google" id="ProtNLM"/>
    </source>
</evidence>
<dbReference type="Proteomes" id="UP001291309">
    <property type="component" value="Unassembled WGS sequence"/>
</dbReference>
<keyword evidence="2" id="KW-1185">Reference proteome</keyword>
<organism evidence="1 2">
    <name type="scientific">Hyalangium rubrum</name>
    <dbReference type="NCBI Taxonomy" id="3103134"/>
    <lineage>
        <taxon>Bacteria</taxon>
        <taxon>Pseudomonadati</taxon>
        <taxon>Myxococcota</taxon>
        <taxon>Myxococcia</taxon>
        <taxon>Myxococcales</taxon>
        <taxon>Cystobacterineae</taxon>
        <taxon>Archangiaceae</taxon>
        <taxon>Hyalangium</taxon>
    </lineage>
</organism>
<evidence type="ECO:0000313" key="2">
    <source>
        <dbReference type="Proteomes" id="UP001291309"/>
    </source>
</evidence>
<proteinExistence type="predicted"/>
<accession>A0ABU5HEG9</accession>